<dbReference type="AlphaFoldDB" id="A0A839E114"/>
<keyword evidence="3" id="KW-1185">Reference proteome</keyword>
<keyword evidence="1" id="KW-1133">Transmembrane helix</keyword>
<feature type="transmembrane region" description="Helical" evidence="1">
    <location>
        <begin position="111"/>
        <end position="131"/>
    </location>
</feature>
<name>A0A839E114_9PSEU</name>
<feature type="transmembrane region" description="Helical" evidence="1">
    <location>
        <begin position="47"/>
        <end position="65"/>
    </location>
</feature>
<sequence length="151" mass="16386">MGVFALVVGVWLAIDATDSLIFSLTDDYEWHDSPSTLTFALWYTVDALHIVNGIALAVTAILLFARNRIAKTTAIISGSLPIGIYIVQVINDLQSASGGETPANALYWWPGIAWGFTCLIPMTLVFIPPVARTLHPKNSTSQQGHMAQSSR</sequence>
<gene>
    <name evidence="2" type="ORF">FHX42_004357</name>
</gene>
<reference evidence="2 3" key="1">
    <citation type="submission" date="2020-07" db="EMBL/GenBank/DDBJ databases">
        <title>Sequencing the genomes of 1000 actinobacteria strains.</title>
        <authorList>
            <person name="Klenk H.-P."/>
        </authorList>
    </citation>
    <scope>NUCLEOTIDE SEQUENCE [LARGE SCALE GENOMIC DNA]</scope>
    <source>
        <strain evidence="2 3">DSM 45975</strain>
    </source>
</reference>
<proteinExistence type="predicted"/>
<evidence type="ECO:0000313" key="2">
    <source>
        <dbReference type="EMBL" id="MBA8826973.1"/>
    </source>
</evidence>
<accession>A0A839E114</accession>
<protein>
    <submittedName>
        <fullName evidence="2">Uncharacterized protein</fullName>
    </submittedName>
</protein>
<dbReference type="Proteomes" id="UP000569329">
    <property type="component" value="Unassembled WGS sequence"/>
</dbReference>
<keyword evidence="1" id="KW-0812">Transmembrane</keyword>
<evidence type="ECO:0000313" key="3">
    <source>
        <dbReference type="Proteomes" id="UP000569329"/>
    </source>
</evidence>
<evidence type="ECO:0000256" key="1">
    <source>
        <dbReference type="SAM" id="Phobius"/>
    </source>
</evidence>
<comment type="caution">
    <text evidence="2">The sequence shown here is derived from an EMBL/GenBank/DDBJ whole genome shotgun (WGS) entry which is preliminary data.</text>
</comment>
<feature type="transmembrane region" description="Helical" evidence="1">
    <location>
        <begin position="72"/>
        <end position="91"/>
    </location>
</feature>
<keyword evidence="1" id="KW-0472">Membrane</keyword>
<dbReference type="EMBL" id="JACGWZ010000007">
    <property type="protein sequence ID" value="MBA8826973.1"/>
    <property type="molecule type" value="Genomic_DNA"/>
</dbReference>
<organism evidence="2 3">
    <name type="scientific">Halosaccharopolyspora lacisalsi</name>
    <dbReference type="NCBI Taxonomy" id="1000566"/>
    <lineage>
        <taxon>Bacteria</taxon>
        <taxon>Bacillati</taxon>
        <taxon>Actinomycetota</taxon>
        <taxon>Actinomycetes</taxon>
        <taxon>Pseudonocardiales</taxon>
        <taxon>Pseudonocardiaceae</taxon>
        <taxon>Halosaccharopolyspora</taxon>
    </lineage>
</organism>